<gene>
    <name evidence="1" type="ORF">DPMN_132661</name>
</gene>
<dbReference type="EMBL" id="JAIWYP010000006">
    <property type="protein sequence ID" value="KAH3804377.1"/>
    <property type="molecule type" value="Genomic_DNA"/>
</dbReference>
<proteinExistence type="predicted"/>
<comment type="caution">
    <text evidence="1">The sequence shown here is derived from an EMBL/GenBank/DDBJ whole genome shotgun (WGS) entry which is preliminary data.</text>
</comment>
<dbReference type="AlphaFoldDB" id="A0A9D4FYR7"/>
<protein>
    <submittedName>
        <fullName evidence="1">Uncharacterized protein</fullName>
    </submittedName>
</protein>
<organism evidence="1 2">
    <name type="scientific">Dreissena polymorpha</name>
    <name type="common">Zebra mussel</name>
    <name type="synonym">Mytilus polymorpha</name>
    <dbReference type="NCBI Taxonomy" id="45954"/>
    <lineage>
        <taxon>Eukaryota</taxon>
        <taxon>Metazoa</taxon>
        <taxon>Spiralia</taxon>
        <taxon>Lophotrochozoa</taxon>
        <taxon>Mollusca</taxon>
        <taxon>Bivalvia</taxon>
        <taxon>Autobranchia</taxon>
        <taxon>Heteroconchia</taxon>
        <taxon>Euheterodonta</taxon>
        <taxon>Imparidentia</taxon>
        <taxon>Neoheterodontei</taxon>
        <taxon>Myida</taxon>
        <taxon>Dreissenoidea</taxon>
        <taxon>Dreissenidae</taxon>
        <taxon>Dreissena</taxon>
    </lineage>
</organism>
<dbReference type="Proteomes" id="UP000828390">
    <property type="component" value="Unassembled WGS sequence"/>
</dbReference>
<reference evidence="1" key="1">
    <citation type="journal article" date="2019" name="bioRxiv">
        <title>The Genome of the Zebra Mussel, Dreissena polymorpha: A Resource for Invasive Species Research.</title>
        <authorList>
            <person name="McCartney M.A."/>
            <person name="Auch B."/>
            <person name="Kono T."/>
            <person name="Mallez S."/>
            <person name="Zhang Y."/>
            <person name="Obille A."/>
            <person name="Becker A."/>
            <person name="Abrahante J.E."/>
            <person name="Garbe J."/>
            <person name="Badalamenti J.P."/>
            <person name="Herman A."/>
            <person name="Mangelson H."/>
            <person name="Liachko I."/>
            <person name="Sullivan S."/>
            <person name="Sone E.D."/>
            <person name="Koren S."/>
            <person name="Silverstein K.A.T."/>
            <person name="Beckman K.B."/>
            <person name="Gohl D.M."/>
        </authorList>
    </citation>
    <scope>NUCLEOTIDE SEQUENCE</scope>
    <source>
        <strain evidence="1">Duluth1</strain>
        <tissue evidence="1">Whole animal</tissue>
    </source>
</reference>
<name>A0A9D4FYR7_DREPO</name>
<accession>A0A9D4FYR7</accession>
<reference evidence="1" key="2">
    <citation type="submission" date="2020-11" db="EMBL/GenBank/DDBJ databases">
        <authorList>
            <person name="McCartney M.A."/>
            <person name="Auch B."/>
            <person name="Kono T."/>
            <person name="Mallez S."/>
            <person name="Becker A."/>
            <person name="Gohl D.M."/>
            <person name="Silverstein K.A.T."/>
            <person name="Koren S."/>
            <person name="Bechman K.B."/>
            <person name="Herman A."/>
            <person name="Abrahante J.E."/>
            <person name="Garbe J."/>
        </authorList>
    </citation>
    <scope>NUCLEOTIDE SEQUENCE</scope>
    <source>
        <strain evidence="1">Duluth1</strain>
        <tissue evidence="1">Whole animal</tissue>
    </source>
</reference>
<sequence>MVAEYMVNPEGGRVKNTPLQLWQKQVMKDLAEHYKQIMVQVHKKMINLQVSLI</sequence>
<evidence type="ECO:0000313" key="1">
    <source>
        <dbReference type="EMBL" id="KAH3804377.1"/>
    </source>
</evidence>
<evidence type="ECO:0000313" key="2">
    <source>
        <dbReference type="Proteomes" id="UP000828390"/>
    </source>
</evidence>
<keyword evidence="2" id="KW-1185">Reference proteome</keyword>